<evidence type="ECO:0000256" key="2">
    <source>
        <dbReference type="SAM" id="Phobius"/>
    </source>
</evidence>
<keyword evidence="4" id="KW-1185">Reference proteome</keyword>
<feature type="region of interest" description="Disordered" evidence="1">
    <location>
        <begin position="1"/>
        <end position="37"/>
    </location>
</feature>
<evidence type="ECO:0000256" key="1">
    <source>
        <dbReference type="SAM" id="MobiDB-lite"/>
    </source>
</evidence>
<keyword evidence="2" id="KW-0472">Membrane</keyword>
<dbReference type="Proteomes" id="UP001183390">
    <property type="component" value="Unassembled WGS sequence"/>
</dbReference>
<name>A0ABU2M7S0_9ACTN</name>
<feature type="transmembrane region" description="Helical" evidence="2">
    <location>
        <begin position="57"/>
        <end position="81"/>
    </location>
</feature>
<keyword evidence="2" id="KW-1133">Transmembrane helix</keyword>
<keyword evidence="2" id="KW-0812">Transmembrane</keyword>
<sequence>MSTSENTTPADDSTATPAEETTTEDGTTAEDTPPGPDAFLAGVRPESSPRVLSAETFALTGLLLILPVVATGRLFELFGWFALTDLTLEDPRQAVVVNADLVVAGGLSVLAVLSGSLSLIMGRATNGARRLASATVLTGALFVVLAIVTYVIAAGRI</sequence>
<feature type="compositionally biased region" description="Low complexity" evidence="1">
    <location>
        <begin position="7"/>
        <end position="32"/>
    </location>
</feature>
<reference evidence="4" key="1">
    <citation type="submission" date="2023-07" db="EMBL/GenBank/DDBJ databases">
        <title>30 novel species of actinomycetes from the DSMZ collection.</title>
        <authorList>
            <person name="Nouioui I."/>
        </authorList>
    </citation>
    <scope>NUCLEOTIDE SEQUENCE [LARGE SCALE GENOMIC DNA]</scope>
    <source>
        <strain evidence="4">DSM 44743</strain>
    </source>
</reference>
<protein>
    <submittedName>
        <fullName evidence="3">Uncharacterized protein</fullName>
    </submittedName>
</protein>
<evidence type="ECO:0000313" key="4">
    <source>
        <dbReference type="Proteomes" id="UP001183390"/>
    </source>
</evidence>
<feature type="transmembrane region" description="Helical" evidence="2">
    <location>
        <begin position="101"/>
        <end position="120"/>
    </location>
</feature>
<gene>
    <name evidence="3" type="ORF">RM479_09860</name>
</gene>
<dbReference type="EMBL" id="JAVREP010000005">
    <property type="protein sequence ID" value="MDT0328713.1"/>
    <property type="molecule type" value="Genomic_DNA"/>
</dbReference>
<proteinExistence type="predicted"/>
<dbReference type="RefSeq" id="WP_311511421.1">
    <property type="nucleotide sequence ID" value="NZ_JAVREP010000005.1"/>
</dbReference>
<feature type="transmembrane region" description="Helical" evidence="2">
    <location>
        <begin position="132"/>
        <end position="153"/>
    </location>
</feature>
<evidence type="ECO:0000313" key="3">
    <source>
        <dbReference type="EMBL" id="MDT0328713.1"/>
    </source>
</evidence>
<organism evidence="3 4">
    <name type="scientific">Nocardiopsis lambiniae</name>
    <dbReference type="NCBI Taxonomy" id="3075539"/>
    <lineage>
        <taxon>Bacteria</taxon>
        <taxon>Bacillati</taxon>
        <taxon>Actinomycetota</taxon>
        <taxon>Actinomycetes</taxon>
        <taxon>Streptosporangiales</taxon>
        <taxon>Nocardiopsidaceae</taxon>
        <taxon>Nocardiopsis</taxon>
    </lineage>
</organism>
<comment type="caution">
    <text evidence="3">The sequence shown here is derived from an EMBL/GenBank/DDBJ whole genome shotgun (WGS) entry which is preliminary data.</text>
</comment>
<accession>A0ABU2M7S0</accession>